<dbReference type="Proteomes" id="UP000683246">
    <property type="component" value="Chromosome"/>
</dbReference>
<keyword evidence="1" id="KW-0472">Membrane</keyword>
<feature type="domain" description="VWFA" evidence="3">
    <location>
        <begin position="91"/>
        <end position="180"/>
    </location>
</feature>
<evidence type="ECO:0000259" key="3">
    <source>
        <dbReference type="Pfam" id="PF13519"/>
    </source>
</evidence>
<reference evidence="4" key="1">
    <citation type="submission" date="2020-07" db="EMBL/GenBank/DDBJ databases">
        <title>Vallitalea pronyensis genome.</title>
        <authorList>
            <person name="Postec A."/>
        </authorList>
    </citation>
    <scope>NUCLEOTIDE SEQUENCE</scope>
    <source>
        <strain evidence="4">FatNI3</strain>
    </source>
</reference>
<feature type="transmembrane region" description="Helical" evidence="1">
    <location>
        <begin position="59"/>
        <end position="81"/>
    </location>
</feature>
<evidence type="ECO:0000256" key="1">
    <source>
        <dbReference type="SAM" id="Phobius"/>
    </source>
</evidence>
<dbReference type="PANTHER" id="PTHR37464:SF1">
    <property type="entry name" value="BLL2463 PROTEIN"/>
    <property type="match status" value="1"/>
</dbReference>
<dbReference type="InterPro" id="IPR011933">
    <property type="entry name" value="Double_TM_dom"/>
</dbReference>
<dbReference type="InterPro" id="IPR002035">
    <property type="entry name" value="VWF_A"/>
</dbReference>
<evidence type="ECO:0000259" key="2">
    <source>
        <dbReference type="Pfam" id="PF07584"/>
    </source>
</evidence>
<name>A0A8J8SH72_9FIRM</name>
<evidence type="ECO:0000313" key="5">
    <source>
        <dbReference type="Proteomes" id="UP000683246"/>
    </source>
</evidence>
<dbReference type="AlphaFoldDB" id="A0A8J8SH72"/>
<feature type="transmembrane region" description="Helical" evidence="1">
    <location>
        <begin position="6"/>
        <end position="24"/>
    </location>
</feature>
<dbReference type="Gene3D" id="3.40.50.410">
    <property type="entry name" value="von Willebrand factor, type A domain"/>
    <property type="match status" value="1"/>
</dbReference>
<keyword evidence="5" id="KW-1185">Reference proteome</keyword>
<evidence type="ECO:0000313" key="4">
    <source>
        <dbReference type="EMBL" id="QUI23112.1"/>
    </source>
</evidence>
<dbReference type="SUPFAM" id="SSF53300">
    <property type="entry name" value="vWA-like"/>
    <property type="match status" value="1"/>
</dbReference>
<protein>
    <submittedName>
        <fullName evidence="4">BatA domain-containing protein</fullName>
    </submittedName>
</protein>
<dbReference type="InterPro" id="IPR036465">
    <property type="entry name" value="vWFA_dom_sf"/>
</dbReference>
<organism evidence="4 5">
    <name type="scientific">Vallitalea pronyensis</name>
    <dbReference type="NCBI Taxonomy" id="1348613"/>
    <lineage>
        <taxon>Bacteria</taxon>
        <taxon>Bacillati</taxon>
        <taxon>Bacillota</taxon>
        <taxon>Clostridia</taxon>
        <taxon>Lachnospirales</taxon>
        <taxon>Vallitaleaceae</taxon>
        <taxon>Vallitalea</taxon>
    </lineage>
</organism>
<dbReference type="PANTHER" id="PTHR37464">
    <property type="entry name" value="BLL2463 PROTEIN"/>
    <property type="match status" value="1"/>
</dbReference>
<dbReference type="RefSeq" id="WP_212698612.1">
    <property type="nucleotide sequence ID" value="NZ_CP058649.1"/>
</dbReference>
<dbReference type="Pfam" id="PF07584">
    <property type="entry name" value="BatA"/>
    <property type="match status" value="1"/>
</dbReference>
<sequence>MRFGNPYALWGLLSIPIIILMYILKQNFEEKKVASTFLWDMATKDDEVQTPWQRLRKNILMILQILMAILLVGALAQPYLYQENEVGEAEIIVMDTSASMNAVYDQNMSRLAHAKKSASNRVKDLIDGTPVTLITVGNNVNLIVSGSDDKESVLKAIKAIKPSYGAEKIVDHIPFIRSIAESFEAYGIRVYTDTSIEDEQVYTEIINQPDTNVSLDYMSTHRQENDAIEVLAKVTNRYKKNATVHLQLFTEDDQLLKGQEITLGPRESKSIFLDGITYNGDIIYGEIQEKDLIIEDNKRYSILNKEQTKRVLLVTEGNIFLEKGILATGRYELYKTNTADMTEDTYDLYIFDGIRPVSIPSEGHLMFVNIPEVEGYYTTEAAKKSGLVSFEEHPITKYIMKEQFVASAYSPIGMHGDMQPIAGVGGQPIMAIGQIDGRKYSILSFAIHNSDFPVSMSFPVVMDRLLGHLLGDGSEQVTKYFAGDRIAFEPLSTTKTAHILDPENKKTNLAIQYPTTYYDETQALGLYRLVQENHEQEKKIDVIAVGYHTRLESDIEEVVSVQEKQETKGTNRREQKTDFIKLFIVMALMVSLYEWKKYVKG</sequence>
<dbReference type="Pfam" id="PF13519">
    <property type="entry name" value="VWA_2"/>
    <property type="match status" value="1"/>
</dbReference>
<dbReference type="InterPro" id="IPR024163">
    <property type="entry name" value="Aerotolerance_reg_N"/>
</dbReference>
<dbReference type="NCBIfam" id="TIGR02226">
    <property type="entry name" value="two_anch"/>
    <property type="match status" value="1"/>
</dbReference>
<dbReference type="EMBL" id="CP058649">
    <property type="protein sequence ID" value="QUI23112.1"/>
    <property type="molecule type" value="Genomic_DNA"/>
</dbReference>
<feature type="domain" description="Aerotolerance regulator N-terminal" evidence="2">
    <location>
        <begin position="1"/>
        <end position="78"/>
    </location>
</feature>
<accession>A0A8J8SH72</accession>
<proteinExistence type="predicted"/>
<gene>
    <name evidence="4" type="ORF">HZI73_12805</name>
</gene>
<keyword evidence="1" id="KW-1133">Transmembrane helix</keyword>
<dbReference type="KEGG" id="vpy:HZI73_12805"/>
<keyword evidence="1" id="KW-0812">Transmembrane</keyword>